<proteinExistence type="predicted"/>
<organism evidence="1">
    <name type="scientific">marine metagenome</name>
    <dbReference type="NCBI Taxonomy" id="408172"/>
    <lineage>
        <taxon>unclassified sequences</taxon>
        <taxon>metagenomes</taxon>
        <taxon>ecological metagenomes</taxon>
    </lineage>
</organism>
<name>A0A382G0I6_9ZZZZ</name>
<dbReference type="EMBL" id="UINC01052409">
    <property type="protein sequence ID" value="SVB67711.1"/>
    <property type="molecule type" value="Genomic_DNA"/>
</dbReference>
<feature type="non-terminal residue" evidence="1">
    <location>
        <position position="61"/>
    </location>
</feature>
<accession>A0A382G0I6</accession>
<reference evidence="1" key="1">
    <citation type="submission" date="2018-05" db="EMBL/GenBank/DDBJ databases">
        <authorList>
            <person name="Lanie J.A."/>
            <person name="Ng W.-L."/>
            <person name="Kazmierczak K.M."/>
            <person name="Andrzejewski T.M."/>
            <person name="Davidsen T.M."/>
            <person name="Wayne K.J."/>
            <person name="Tettelin H."/>
            <person name="Glass J.I."/>
            <person name="Rusch D."/>
            <person name="Podicherti R."/>
            <person name="Tsui H.-C.T."/>
            <person name="Winkler M.E."/>
        </authorList>
    </citation>
    <scope>NUCLEOTIDE SEQUENCE</scope>
</reference>
<protein>
    <submittedName>
        <fullName evidence="1">Uncharacterized protein</fullName>
    </submittedName>
</protein>
<evidence type="ECO:0000313" key="1">
    <source>
        <dbReference type="EMBL" id="SVB67711.1"/>
    </source>
</evidence>
<dbReference type="AlphaFoldDB" id="A0A382G0I6"/>
<sequence length="61" mass="6571">MAKLLARVFQYDVTVCPTCAGRMKTIAALTAPSAIEAFLNAVDLPSRAPPIAPSRLDRQLE</sequence>
<gene>
    <name evidence="1" type="ORF">METZ01_LOCUS220565</name>
</gene>